<evidence type="ECO:0000259" key="2">
    <source>
        <dbReference type="PROSITE" id="PS50110"/>
    </source>
</evidence>
<dbReference type="GO" id="GO:0016887">
    <property type="term" value="F:ATP hydrolysis activity"/>
    <property type="evidence" value="ECO:0007669"/>
    <property type="project" value="TreeGrafter"/>
</dbReference>
<dbReference type="SUPFAM" id="SSF52172">
    <property type="entry name" value="CheY-like"/>
    <property type="match status" value="1"/>
</dbReference>
<keyword evidence="1" id="KW-0597">Phosphoprotein</keyword>
<evidence type="ECO:0000313" key="3">
    <source>
        <dbReference type="EMBL" id="XBH16971.1"/>
    </source>
</evidence>
<sequence length="399" mass="43305">MTDNTHDLDPLGGNVLSIALICPSEQRRRTIASALNSAHAAIVREYSSYPPTLKEMPRMLGEKAFDAVIIDLESDVEYALELVEFVASGSSTTVMVYASRLDPNLMARSMRAGAREFLSDPIDPGNLSDAMVRASSRRQGGKSAKKAGGKILVFLGSKGGSGVTTVACNFAVALVQECQQTAVLIDLDLPLGDAALSLGLTTQFSTADALQNADRMDSNFFSKLLTTHSSGLPVLAAPGRFPQVQASNDQIEKMLTVARQDFAYVVIDAGSRFDLTDASWFAQADTAFLVMQAGIPELRNSHRLISEFFKSGTPQLEIVLNRYVKSSMGVDEEHIEKALTKPIAWKIPSDYYNVRRMQNEAVPLALDDSSIAKVLQDMARAACGMPAKPEKRKGFSLFK</sequence>
<reference evidence="3" key="1">
    <citation type="submission" date="2023-03" db="EMBL/GenBank/DDBJ databases">
        <title>Edaphobacter sp.</title>
        <authorList>
            <person name="Huber K.J."/>
            <person name="Papendorf J."/>
            <person name="Pilke C."/>
            <person name="Bunk B."/>
            <person name="Sproeer C."/>
            <person name="Pester M."/>
        </authorList>
    </citation>
    <scope>NUCLEOTIDE SEQUENCE</scope>
    <source>
        <strain evidence="3">DSM 110680</strain>
    </source>
</reference>
<organism evidence="3">
    <name type="scientific">Telmatobacter sp. DSM 110680</name>
    <dbReference type="NCBI Taxonomy" id="3036704"/>
    <lineage>
        <taxon>Bacteria</taxon>
        <taxon>Pseudomonadati</taxon>
        <taxon>Acidobacteriota</taxon>
        <taxon>Terriglobia</taxon>
        <taxon>Terriglobales</taxon>
        <taxon>Acidobacteriaceae</taxon>
        <taxon>Telmatobacter</taxon>
    </lineage>
</organism>
<dbReference type="PANTHER" id="PTHR43384">
    <property type="entry name" value="SEPTUM SITE-DETERMINING PROTEIN MIND HOMOLOG, CHLOROPLASTIC-RELATED"/>
    <property type="match status" value="1"/>
</dbReference>
<dbReference type="GO" id="GO:0051782">
    <property type="term" value="P:negative regulation of cell division"/>
    <property type="evidence" value="ECO:0007669"/>
    <property type="project" value="TreeGrafter"/>
</dbReference>
<feature type="domain" description="Response regulatory" evidence="2">
    <location>
        <begin position="17"/>
        <end position="135"/>
    </location>
</feature>
<dbReference type="GO" id="GO:0000160">
    <property type="term" value="P:phosphorelay signal transduction system"/>
    <property type="evidence" value="ECO:0007669"/>
    <property type="project" value="InterPro"/>
</dbReference>
<dbReference type="InterPro" id="IPR027417">
    <property type="entry name" value="P-loop_NTPase"/>
</dbReference>
<gene>
    <name evidence="3" type="ORF">P8935_20650</name>
</gene>
<feature type="modified residue" description="4-aspartylphosphate" evidence="1">
    <location>
        <position position="71"/>
    </location>
</feature>
<name>A0AAU7DI07_9BACT</name>
<dbReference type="GO" id="GO:0009898">
    <property type="term" value="C:cytoplasmic side of plasma membrane"/>
    <property type="evidence" value="ECO:0007669"/>
    <property type="project" value="TreeGrafter"/>
</dbReference>
<protein>
    <submittedName>
        <fullName evidence="3">AAA family ATPase</fullName>
    </submittedName>
</protein>
<dbReference type="InterPro" id="IPR011006">
    <property type="entry name" value="CheY-like_superfamily"/>
</dbReference>
<dbReference type="AlphaFoldDB" id="A0AAU7DI07"/>
<dbReference type="InterPro" id="IPR001789">
    <property type="entry name" value="Sig_transdc_resp-reg_receiver"/>
</dbReference>
<dbReference type="Gene3D" id="3.40.50.300">
    <property type="entry name" value="P-loop containing nucleotide triphosphate hydrolases"/>
    <property type="match status" value="1"/>
</dbReference>
<dbReference type="SUPFAM" id="SSF52540">
    <property type="entry name" value="P-loop containing nucleoside triphosphate hydrolases"/>
    <property type="match status" value="1"/>
</dbReference>
<dbReference type="Pfam" id="PF13614">
    <property type="entry name" value="AAA_31"/>
    <property type="match status" value="1"/>
</dbReference>
<evidence type="ECO:0000256" key="1">
    <source>
        <dbReference type="PROSITE-ProRule" id="PRU00169"/>
    </source>
</evidence>
<accession>A0AAU7DI07</accession>
<dbReference type="Gene3D" id="3.40.50.2300">
    <property type="match status" value="1"/>
</dbReference>
<dbReference type="EMBL" id="CP121196">
    <property type="protein sequence ID" value="XBH16971.1"/>
    <property type="molecule type" value="Genomic_DNA"/>
</dbReference>
<proteinExistence type="predicted"/>
<dbReference type="InterPro" id="IPR025669">
    <property type="entry name" value="AAA_dom"/>
</dbReference>
<dbReference type="InterPro" id="IPR050625">
    <property type="entry name" value="ParA/MinD_ATPase"/>
</dbReference>
<dbReference type="GO" id="GO:0005524">
    <property type="term" value="F:ATP binding"/>
    <property type="evidence" value="ECO:0007669"/>
    <property type="project" value="TreeGrafter"/>
</dbReference>
<dbReference type="RefSeq" id="WP_348262201.1">
    <property type="nucleotide sequence ID" value="NZ_CP121196.1"/>
</dbReference>
<dbReference type="GO" id="GO:0005829">
    <property type="term" value="C:cytosol"/>
    <property type="evidence" value="ECO:0007669"/>
    <property type="project" value="TreeGrafter"/>
</dbReference>
<dbReference type="PANTHER" id="PTHR43384:SF13">
    <property type="entry name" value="SLR0110 PROTEIN"/>
    <property type="match status" value="1"/>
</dbReference>
<dbReference type="PROSITE" id="PS50110">
    <property type="entry name" value="RESPONSE_REGULATORY"/>
    <property type="match status" value="1"/>
</dbReference>